<dbReference type="HOGENOM" id="CLU_046679_0_0_5"/>
<evidence type="ECO:0000313" key="4">
    <source>
        <dbReference type="EMBL" id="ABQ60660.1"/>
    </source>
</evidence>
<gene>
    <name evidence="4" type="ordered locus">BOV_1566</name>
</gene>
<protein>
    <recommendedName>
        <fullName evidence="3">PNPLA domain-containing protein</fullName>
    </recommendedName>
</protein>
<dbReference type="SUPFAM" id="SSF52151">
    <property type="entry name" value="FabD/lysophospholipase-like"/>
    <property type="match status" value="1"/>
</dbReference>
<dbReference type="Pfam" id="PF01734">
    <property type="entry name" value="Patatin"/>
    <property type="match status" value="1"/>
</dbReference>
<keyword evidence="2" id="KW-0378">Hydrolase</keyword>
<proteinExistence type="predicted"/>
<dbReference type="InterPro" id="IPR016035">
    <property type="entry name" value="Acyl_Trfase/lysoPLipase"/>
</dbReference>
<dbReference type="Gene3D" id="3.40.1090.10">
    <property type="entry name" value="Cytosolic phospholipase A2 catalytic domain"/>
    <property type="match status" value="1"/>
</dbReference>
<accession>A0A0H3AQ33</accession>
<dbReference type="GO" id="GO:0016042">
    <property type="term" value="P:lipid catabolic process"/>
    <property type="evidence" value="ECO:0007669"/>
    <property type="project" value="UniProtKB-UniRule"/>
</dbReference>
<dbReference type="InterPro" id="IPR002641">
    <property type="entry name" value="PNPLA_dom"/>
</dbReference>
<feature type="active site" description="Nucleophile" evidence="2">
    <location>
        <position position="149"/>
    </location>
</feature>
<dbReference type="AlphaFoldDB" id="A0A0H3AQ33"/>
<feature type="active site" description="Proton acceptor" evidence="2">
    <location>
        <position position="332"/>
    </location>
</feature>
<keyword evidence="1 2" id="KW-0443">Lipid metabolism</keyword>
<dbReference type="GO" id="GO:0016787">
    <property type="term" value="F:hydrolase activity"/>
    <property type="evidence" value="ECO:0007669"/>
    <property type="project" value="UniProtKB-UniRule"/>
</dbReference>
<reference evidence="5" key="1">
    <citation type="journal article" date="2009" name="PLoS ONE">
        <title>Genome degradation in Brucella ovis corresponds with narrowing of its host range and tissue tropism.</title>
        <authorList>
            <person name="Tsolis R.M."/>
            <person name="Seshadri R."/>
            <person name="Santos R.L."/>
            <person name="Sangari F.J."/>
            <person name="Lobo J.M."/>
            <person name="de Jong M.F."/>
            <person name="Ren Q."/>
            <person name="Myers G."/>
            <person name="Brinkac L.M."/>
            <person name="Nelson W.C."/>
            <person name="Deboy R.T."/>
            <person name="Angiuoli S."/>
            <person name="Khouri H."/>
            <person name="Dimitrov G."/>
            <person name="Robinson J.R."/>
            <person name="Mulligan S."/>
            <person name="Walker R.L."/>
            <person name="Elzer P.E."/>
            <person name="Hassan K.A."/>
            <person name="Paulsen I.T."/>
        </authorList>
    </citation>
    <scope>NUCLEOTIDE SEQUENCE [LARGE SCALE GENOMIC DNA]</scope>
    <source>
        <strain evidence="5">ATCC 25840 / 63/290 / NCTC 10512</strain>
    </source>
</reference>
<dbReference type="KEGG" id="bov:BOV_1566"/>
<dbReference type="EMBL" id="CP000708">
    <property type="protein sequence ID" value="ABQ60660.1"/>
    <property type="molecule type" value="Genomic_DNA"/>
</dbReference>
<keyword evidence="5" id="KW-1185">Reference proteome</keyword>
<dbReference type="PROSITE" id="PS51635">
    <property type="entry name" value="PNPLA"/>
    <property type="match status" value="1"/>
</dbReference>
<evidence type="ECO:0000256" key="2">
    <source>
        <dbReference type="PROSITE-ProRule" id="PRU01161"/>
    </source>
</evidence>
<name>A0A0H3AQ33_BRUO2</name>
<comment type="caution">
    <text evidence="2">Lacks conserved residue(s) required for the propagation of feature annotation.</text>
</comment>
<feature type="short sequence motif" description="DGA/G" evidence="2">
    <location>
        <begin position="332"/>
        <end position="334"/>
    </location>
</feature>
<evidence type="ECO:0000313" key="5">
    <source>
        <dbReference type="Proteomes" id="UP000006383"/>
    </source>
</evidence>
<organism evidence="4 5">
    <name type="scientific">Brucella ovis (strain ATCC 25840 / 63/290 / NCTC 10512)</name>
    <dbReference type="NCBI Taxonomy" id="444178"/>
    <lineage>
        <taxon>Bacteria</taxon>
        <taxon>Pseudomonadati</taxon>
        <taxon>Pseudomonadota</taxon>
        <taxon>Alphaproteobacteria</taxon>
        <taxon>Hyphomicrobiales</taxon>
        <taxon>Brucellaceae</taxon>
        <taxon>Brucella/Ochrobactrum group</taxon>
        <taxon>Brucella</taxon>
    </lineage>
</organism>
<keyword evidence="2" id="KW-0442">Lipid degradation</keyword>
<evidence type="ECO:0000259" key="3">
    <source>
        <dbReference type="PROSITE" id="PS51635"/>
    </source>
</evidence>
<dbReference type="Proteomes" id="UP000006383">
    <property type="component" value="Chromosome I"/>
</dbReference>
<evidence type="ECO:0000256" key="1">
    <source>
        <dbReference type="ARBA" id="ARBA00023098"/>
    </source>
</evidence>
<feature type="short sequence motif" description="GXSXG" evidence="2">
    <location>
        <begin position="147"/>
        <end position="151"/>
    </location>
</feature>
<feature type="domain" description="PNPLA" evidence="3">
    <location>
        <begin position="104"/>
        <end position="345"/>
    </location>
</feature>
<sequence>MSGCKFVPYHAVGRAISPVTEIGFSYGWQAIDTHIARYVIIEFIGVTTYAKMHKSIISLLASTFLLGGCVSDVGPINSLSLQPINNRNEFVPDPGDDGSTVVGLAFSGGGTRAAAFGYGILRAMDETIIDTSPYERSLVDDIRMMSGVSGGAVLAAYFGLKGRDGYRNFREDFLIKSGEKNMHTSVLSPVVAIGALKGGANDRSSFAKWLDENVFHGATYAGLKWKNAPSIWISASDIYHRVPFHFSAETFAALCSNLDDIRVADAVAASAAVPVVFKPINISTHSGRCAPKNPEWLQNALDDPDASIRLKAYGRALQSYRSADVNYIKLLDGALTDNLGVTPLALAHASSLTPYGPLSEKEPVRLKTLIYVVADAGRETEYPWVRKLDGPAITEILGAVTDTTISSSVREGFDALNLALSQWRNDLIDYRCKLPAATVKKYRGTLKGWNCREVDFYVQRLSVYDLPKPMQPQFNDVPTRLSLPEAQVDLAIRAGYLAFNSNPRLQQAIRRIQFDAGVTKKQLLATK</sequence>